<dbReference type="AlphaFoldDB" id="A0A2C6KV89"/>
<dbReference type="RefSeq" id="XP_067921899.1">
    <property type="nucleotide sequence ID" value="XM_068066127.1"/>
</dbReference>
<organism evidence="2 3">
    <name type="scientific">Cystoisospora suis</name>
    <dbReference type="NCBI Taxonomy" id="483139"/>
    <lineage>
        <taxon>Eukaryota</taxon>
        <taxon>Sar</taxon>
        <taxon>Alveolata</taxon>
        <taxon>Apicomplexa</taxon>
        <taxon>Conoidasida</taxon>
        <taxon>Coccidia</taxon>
        <taxon>Eucoccidiorida</taxon>
        <taxon>Eimeriorina</taxon>
        <taxon>Sarcocystidae</taxon>
        <taxon>Cystoisospora</taxon>
    </lineage>
</organism>
<dbReference type="Proteomes" id="UP000221165">
    <property type="component" value="Unassembled WGS sequence"/>
</dbReference>
<accession>A0A2C6KV89</accession>
<dbReference type="Pfam" id="PF09717">
    <property type="entry name" value="CPW_WPC"/>
    <property type="match status" value="1"/>
</dbReference>
<comment type="caution">
    <text evidence="2">The sequence shown here is derived from an EMBL/GenBank/DDBJ whole genome shotgun (WGS) entry which is preliminary data.</text>
</comment>
<dbReference type="EMBL" id="MIGC01002960">
    <property type="protein sequence ID" value="PHJ20208.1"/>
    <property type="molecule type" value="Genomic_DNA"/>
</dbReference>
<feature type="domain" description="CPW-WPC" evidence="1">
    <location>
        <begin position="54"/>
        <end position="89"/>
    </location>
</feature>
<dbReference type="InterPro" id="IPR006387">
    <property type="entry name" value="CPW_WPC_dom"/>
</dbReference>
<sequence length="93" mass="10115">MLLQSTTERLDEAAQEDRRLQASAIGYDLTGLEKSMSAEAARRLRAAYAEAGACDHDYSVLCPFSWIDMGDGVNCKAPPAYVGKTATRAAMKR</sequence>
<proteinExistence type="predicted"/>
<protein>
    <submittedName>
        <fullName evidence="2">Cpw-wpc domain-containing protein</fullName>
    </submittedName>
</protein>
<keyword evidence="3" id="KW-1185">Reference proteome</keyword>
<dbReference type="VEuPathDB" id="ToxoDB:CSUI_005962"/>
<evidence type="ECO:0000313" key="3">
    <source>
        <dbReference type="Proteomes" id="UP000221165"/>
    </source>
</evidence>
<dbReference type="GeneID" id="94429338"/>
<evidence type="ECO:0000313" key="2">
    <source>
        <dbReference type="EMBL" id="PHJ20208.1"/>
    </source>
</evidence>
<gene>
    <name evidence="2" type="ORF">CSUI_005962</name>
</gene>
<reference evidence="2 3" key="1">
    <citation type="journal article" date="2017" name="Int. J. Parasitol.">
        <title>The genome of the protozoan parasite Cystoisospora suis and a reverse vaccinology approach to identify vaccine candidates.</title>
        <authorList>
            <person name="Palmieri N."/>
            <person name="Shrestha A."/>
            <person name="Ruttkowski B."/>
            <person name="Beck T."/>
            <person name="Vogl C."/>
            <person name="Tomley F."/>
            <person name="Blake D.P."/>
            <person name="Joachim A."/>
        </authorList>
    </citation>
    <scope>NUCLEOTIDE SEQUENCE [LARGE SCALE GENOMIC DNA]</scope>
    <source>
        <strain evidence="2 3">Wien I</strain>
    </source>
</reference>
<evidence type="ECO:0000259" key="1">
    <source>
        <dbReference type="Pfam" id="PF09717"/>
    </source>
</evidence>
<name>A0A2C6KV89_9APIC</name>
<dbReference type="OrthoDB" id="354293at2759"/>